<dbReference type="AlphaFoldDB" id="A0A369KAT2"/>
<gene>
    <name evidence="1" type="ORF">HAT2_00099</name>
</gene>
<proteinExistence type="predicted"/>
<dbReference type="EMBL" id="QQBG01000008">
    <property type="protein sequence ID" value="RDB31719.1"/>
    <property type="molecule type" value="Genomic_DNA"/>
</dbReference>
<protein>
    <submittedName>
        <fullName evidence="1">Uncharacterized protein</fullName>
    </submittedName>
</protein>
<keyword evidence="2" id="KW-1185">Reference proteome</keyword>
<sequence length="311" mass="35153">MTGFLCLVWIPFDLKADGVLRSRNRSPFVCEYCSWSADCFIQWDIDATAPLNLQPRVIPWREGCFSYRFSEWATFLEWYCFGVRASLTKAKTVFGLSMEPPPDSTQQVVTTDHCFYGTLGCACDFGINFLFNRCFGSDVDLFPFVGVSRLRQGVFFSDVHSIYSALTLSSTQLDRRGTRWPSLFWDCVRVGVATRLQYAQLMLKGECAFSPVVYADTAGMGLDYWDFFGAGSASSYQMGLSYQLSVHFPFHAVEVGLGKAYWSLDADILLPALQTRVGEDGRLIFSAVDQYLRGTLVQTFSGFFVQFNYSF</sequence>
<organism evidence="1 2">
    <name type="scientific">Candidatus Similichlamydia laticola</name>
    <dbReference type="NCBI Taxonomy" id="2170265"/>
    <lineage>
        <taxon>Bacteria</taxon>
        <taxon>Pseudomonadati</taxon>
        <taxon>Chlamydiota</taxon>
        <taxon>Chlamydiia</taxon>
        <taxon>Parachlamydiales</taxon>
        <taxon>Candidatus Parilichlamydiaceae</taxon>
        <taxon>Candidatus Similichlamydia</taxon>
    </lineage>
</organism>
<evidence type="ECO:0000313" key="1">
    <source>
        <dbReference type="EMBL" id="RDB31719.1"/>
    </source>
</evidence>
<accession>A0A369KAT2</accession>
<reference evidence="1 2" key="1">
    <citation type="submission" date="2018-07" db="EMBL/GenBank/DDBJ databases">
        <title>Comparative genomics of the Candidatus Parilichlamydiaceae reveals evidence of convergent evolution and genome reduction in the phylum Chlamydiae.</title>
        <authorList>
            <person name="Taylor-Brown A."/>
            <person name="Polkinghorne A."/>
        </authorList>
    </citation>
    <scope>NUCLEOTIDE SEQUENCE [LARGE SCALE GENOMIC DNA]</scope>
    <source>
        <strain evidence="1 2">Hat2</strain>
    </source>
</reference>
<comment type="caution">
    <text evidence="1">The sequence shown here is derived from an EMBL/GenBank/DDBJ whole genome shotgun (WGS) entry which is preliminary data.</text>
</comment>
<name>A0A369KAT2_9BACT</name>
<evidence type="ECO:0000313" key="2">
    <source>
        <dbReference type="Proteomes" id="UP000253816"/>
    </source>
</evidence>
<dbReference type="Proteomes" id="UP000253816">
    <property type="component" value="Unassembled WGS sequence"/>
</dbReference>